<name>A0A8H7ZIR0_9FUNG</name>
<dbReference type="Proteomes" id="UP000673691">
    <property type="component" value="Unassembled WGS sequence"/>
</dbReference>
<evidence type="ECO:0000313" key="1">
    <source>
        <dbReference type="EMBL" id="KAG5455443.1"/>
    </source>
</evidence>
<gene>
    <name evidence="1" type="ORF">BJ554DRAFT_5138</name>
</gene>
<dbReference type="EMBL" id="JAEFCI010013370">
    <property type="protein sequence ID" value="KAG5455443.1"/>
    <property type="molecule type" value="Genomic_DNA"/>
</dbReference>
<sequence length="86" mass="9192">MTGTNVQAIDVESWASGKARLRTALAAMDRGLSHGDVSSEMNLLEEDGLFGVLGEQDGLHVQRPLKAVAGVMCTKRRGQMAVLQLP</sequence>
<proteinExistence type="predicted"/>
<dbReference type="AlphaFoldDB" id="A0A8H7ZIR0"/>
<organism evidence="1 2">
    <name type="scientific">Olpidium bornovanus</name>
    <dbReference type="NCBI Taxonomy" id="278681"/>
    <lineage>
        <taxon>Eukaryota</taxon>
        <taxon>Fungi</taxon>
        <taxon>Fungi incertae sedis</taxon>
        <taxon>Olpidiomycota</taxon>
        <taxon>Olpidiomycotina</taxon>
        <taxon>Olpidiomycetes</taxon>
        <taxon>Olpidiales</taxon>
        <taxon>Olpidiaceae</taxon>
        <taxon>Olpidium</taxon>
    </lineage>
</organism>
<keyword evidence="2" id="KW-1185">Reference proteome</keyword>
<comment type="caution">
    <text evidence="1">The sequence shown here is derived from an EMBL/GenBank/DDBJ whole genome shotgun (WGS) entry which is preliminary data.</text>
</comment>
<protein>
    <submittedName>
        <fullName evidence="1">Uncharacterized protein</fullName>
    </submittedName>
</protein>
<reference evidence="1 2" key="1">
    <citation type="journal article" name="Sci. Rep.">
        <title>Genome-scale phylogenetic analyses confirm Olpidium as the closest living zoosporic fungus to the non-flagellated, terrestrial fungi.</title>
        <authorList>
            <person name="Chang Y."/>
            <person name="Rochon D."/>
            <person name="Sekimoto S."/>
            <person name="Wang Y."/>
            <person name="Chovatia M."/>
            <person name="Sandor L."/>
            <person name="Salamov A."/>
            <person name="Grigoriev I.V."/>
            <person name="Stajich J.E."/>
            <person name="Spatafora J.W."/>
        </authorList>
    </citation>
    <scope>NUCLEOTIDE SEQUENCE [LARGE SCALE GENOMIC DNA]</scope>
    <source>
        <strain evidence="1">S191</strain>
    </source>
</reference>
<evidence type="ECO:0000313" key="2">
    <source>
        <dbReference type="Proteomes" id="UP000673691"/>
    </source>
</evidence>
<accession>A0A8H7ZIR0</accession>